<gene>
    <name evidence="6" type="ORF">CIK00_20830</name>
</gene>
<evidence type="ECO:0000256" key="4">
    <source>
        <dbReference type="ARBA" id="ARBA00023136"/>
    </source>
</evidence>
<accession>A0A2N4ULU8</accession>
<comment type="subcellular location">
    <subcellularLocation>
        <location evidence="1">Endomembrane system</location>
        <topology evidence="1">Multi-pass membrane protein</topology>
    </subcellularLocation>
</comment>
<proteinExistence type="predicted"/>
<evidence type="ECO:0000256" key="5">
    <source>
        <dbReference type="SAM" id="Phobius"/>
    </source>
</evidence>
<dbReference type="PANTHER" id="PTHR12714:SF9">
    <property type="entry name" value="PROTEIN-S-ISOPRENYLCYSTEINE O-METHYLTRANSFERASE"/>
    <property type="match status" value="1"/>
</dbReference>
<protein>
    <recommendedName>
        <fullName evidence="8">Isoprenylcysteine carboxyl methyltransferase</fullName>
    </recommendedName>
</protein>
<dbReference type="AlphaFoldDB" id="A0A2N4ULU8"/>
<keyword evidence="3 5" id="KW-1133">Transmembrane helix</keyword>
<dbReference type="GO" id="GO:0012505">
    <property type="term" value="C:endomembrane system"/>
    <property type="evidence" value="ECO:0007669"/>
    <property type="project" value="UniProtKB-SubCell"/>
</dbReference>
<comment type="caution">
    <text evidence="6">The sequence shown here is derived from an EMBL/GenBank/DDBJ whole genome shotgun (WGS) entry which is preliminary data.</text>
</comment>
<dbReference type="Pfam" id="PF04191">
    <property type="entry name" value="PEMT"/>
    <property type="match status" value="1"/>
</dbReference>
<feature type="transmembrane region" description="Helical" evidence="5">
    <location>
        <begin position="12"/>
        <end position="31"/>
    </location>
</feature>
<evidence type="ECO:0000313" key="7">
    <source>
        <dbReference type="Proteomes" id="UP000234420"/>
    </source>
</evidence>
<evidence type="ECO:0000313" key="6">
    <source>
        <dbReference type="EMBL" id="PLC55986.1"/>
    </source>
</evidence>
<dbReference type="OrthoDB" id="9811969at2"/>
<keyword evidence="7" id="KW-1185">Reference proteome</keyword>
<sequence>MITVHLKIPPPVLTLIALFIMYVCTYLLPLWQFKPSWLIAILLIIIAIVVGFLAVLALVKSDTTISPFLPQQTARLVTRGIYQYSRNPMYVSLLLVLIAAIFIYGELSTILGIVIFMLVVNHYQIKPEENILLQLFGEEYARYCHRVRRWF</sequence>
<dbReference type="InterPro" id="IPR007318">
    <property type="entry name" value="Phopholipid_MeTrfase"/>
</dbReference>
<dbReference type="Proteomes" id="UP000234420">
    <property type="component" value="Unassembled WGS sequence"/>
</dbReference>
<dbReference type="Gene3D" id="1.20.120.1630">
    <property type="match status" value="1"/>
</dbReference>
<dbReference type="EMBL" id="NPIB01000051">
    <property type="protein sequence ID" value="PLC55986.1"/>
    <property type="molecule type" value="Genomic_DNA"/>
</dbReference>
<feature type="transmembrane region" description="Helical" evidence="5">
    <location>
        <begin position="37"/>
        <end position="59"/>
    </location>
</feature>
<dbReference type="GO" id="GO:0016740">
    <property type="term" value="F:transferase activity"/>
    <property type="evidence" value="ECO:0007669"/>
    <property type="project" value="UniProtKB-ARBA"/>
</dbReference>
<evidence type="ECO:0000256" key="2">
    <source>
        <dbReference type="ARBA" id="ARBA00022692"/>
    </source>
</evidence>
<keyword evidence="2 5" id="KW-0812">Transmembrane</keyword>
<feature type="transmembrane region" description="Helical" evidence="5">
    <location>
        <begin position="89"/>
        <end position="120"/>
    </location>
</feature>
<evidence type="ECO:0000256" key="3">
    <source>
        <dbReference type="ARBA" id="ARBA00022989"/>
    </source>
</evidence>
<dbReference type="PANTHER" id="PTHR12714">
    <property type="entry name" value="PROTEIN-S ISOPRENYLCYSTEINE O-METHYLTRANSFERASE"/>
    <property type="match status" value="1"/>
</dbReference>
<name>A0A2N4ULU8_9GAMM</name>
<organism evidence="6 7">
    <name type="scientific">Photobacterium carnosum</name>
    <dbReference type="NCBI Taxonomy" id="2023717"/>
    <lineage>
        <taxon>Bacteria</taxon>
        <taxon>Pseudomonadati</taxon>
        <taxon>Pseudomonadota</taxon>
        <taxon>Gammaproteobacteria</taxon>
        <taxon>Vibrionales</taxon>
        <taxon>Vibrionaceae</taxon>
        <taxon>Photobacterium</taxon>
    </lineage>
</organism>
<reference evidence="6 7" key="1">
    <citation type="journal article" date="2018" name="Syst. Appl. Microbiol.">
        <title>Photobacterium carnosum sp. nov., isolated from spoiled modified atmosphere packaged poultry meat.</title>
        <authorList>
            <person name="Hilgarth M."/>
            <person name="Fuertes S."/>
            <person name="Ehrmann M."/>
            <person name="Vogel R.F."/>
        </authorList>
    </citation>
    <scope>NUCLEOTIDE SEQUENCE [LARGE SCALE GENOMIC DNA]</scope>
    <source>
        <strain evidence="6 7">TMW 2.2021</strain>
    </source>
</reference>
<evidence type="ECO:0000256" key="1">
    <source>
        <dbReference type="ARBA" id="ARBA00004127"/>
    </source>
</evidence>
<keyword evidence="4 5" id="KW-0472">Membrane</keyword>
<evidence type="ECO:0008006" key="8">
    <source>
        <dbReference type="Google" id="ProtNLM"/>
    </source>
</evidence>